<dbReference type="InterPro" id="IPR009665">
    <property type="entry name" value="YyaC"/>
</dbReference>
<dbReference type="AlphaFoldDB" id="A0A917FNH9"/>
<reference evidence="1" key="1">
    <citation type="journal article" date="2014" name="Int. J. Syst. Evol. Microbiol.">
        <title>Complete genome sequence of Corynebacterium casei LMG S-19264T (=DSM 44701T), isolated from a smear-ripened cheese.</title>
        <authorList>
            <consortium name="US DOE Joint Genome Institute (JGI-PGF)"/>
            <person name="Walter F."/>
            <person name="Albersmeier A."/>
            <person name="Kalinowski J."/>
            <person name="Ruckert C."/>
        </authorList>
    </citation>
    <scope>NUCLEOTIDE SEQUENCE</scope>
    <source>
        <strain evidence="1">CGMCC 1.12987</strain>
    </source>
</reference>
<proteinExistence type="predicted"/>
<reference evidence="1" key="2">
    <citation type="submission" date="2020-09" db="EMBL/GenBank/DDBJ databases">
        <authorList>
            <person name="Sun Q."/>
            <person name="Zhou Y."/>
        </authorList>
    </citation>
    <scope>NUCLEOTIDE SEQUENCE</scope>
    <source>
        <strain evidence="1">CGMCC 1.12987</strain>
    </source>
</reference>
<dbReference type="InterPro" id="IPR023430">
    <property type="entry name" value="Pept_HybD-like_dom_sf"/>
</dbReference>
<dbReference type="EMBL" id="BMGR01000003">
    <property type="protein sequence ID" value="GGF95705.1"/>
    <property type="molecule type" value="Genomic_DNA"/>
</dbReference>
<protein>
    <recommendedName>
        <fullName evidence="3">Spore protease YyaC</fullName>
    </recommendedName>
</protein>
<dbReference type="Pfam" id="PF06866">
    <property type="entry name" value="DUF1256"/>
    <property type="match status" value="1"/>
</dbReference>
<sequence length="200" mass="21747">MKRLRVSTRDDEIRKRRTIVRAPAIQNTKRERADGAKLTLFLASIAERHPCKDDILFLCIGSDRSTGDAFGPLVGNLLQEQGWPHVTGTLKRPCDAQQLLTTLSSLPEDKVVIAIDACLGKPESVGAYLVARGPLIPAQALGTTMPEAGNYSIAGVVNVYGPKPYTTLQTTSLFTVMQMAKSLAEAIHTAWPQSNFESRG</sequence>
<keyword evidence="2" id="KW-1185">Reference proteome</keyword>
<accession>A0A917FNH9</accession>
<dbReference type="NCBIfam" id="TIGR02841">
    <property type="entry name" value="spore_YyaC"/>
    <property type="match status" value="1"/>
</dbReference>
<evidence type="ECO:0000313" key="2">
    <source>
        <dbReference type="Proteomes" id="UP000644756"/>
    </source>
</evidence>
<name>A0A917FNH9_9BACL</name>
<comment type="caution">
    <text evidence="1">The sequence shown here is derived from an EMBL/GenBank/DDBJ whole genome shotgun (WGS) entry which is preliminary data.</text>
</comment>
<dbReference type="RefSeq" id="WP_188529814.1">
    <property type="nucleotide sequence ID" value="NZ_BMGR01000003.1"/>
</dbReference>
<evidence type="ECO:0000313" key="1">
    <source>
        <dbReference type="EMBL" id="GGF95705.1"/>
    </source>
</evidence>
<gene>
    <name evidence="1" type="ORF">GCM10010916_11260</name>
</gene>
<dbReference type="SUPFAM" id="SSF53163">
    <property type="entry name" value="HybD-like"/>
    <property type="match status" value="1"/>
</dbReference>
<evidence type="ECO:0008006" key="3">
    <source>
        <dbReference type="Google" id="ProtNLM"/>
    </source>
</evidence>
<dbReference type="Proteomes" id="UP000644756">
    <property type="component" value="Unassembled WGS sequence"/>
</dbReference>
<organism evidence="1 2">
    <name type="scientific">Paenibacillus abyssi</name>
    <dbReference type="NCBI Taxonomy" id="1340531"/>
    <lineage>
        <taxon>Bacteria</taxon>
        <taxon>Bacillati</taxon>
        <taxon>Bacillota</taxon>
        <taxon>Bacilli</taxon>
        <taxon>Bacillales</taxon>
        <taxon>Paenibacillaceae</taxon>
        <taxon>Paenibacillus</taxon>
    </lineage>
</organism>